<sequence>MNSRPGDGNPGKAEQPGRGTTPQRNPLRITGRVIDGTAAWPITKEEVELMSVAAVDTYETRTPDAEGWRGVPFRHPRDLVTEQDTQTAQGTRATQADGGKHDGGPMPPEAPREPAPQGGDGK</sequence>
<protein>
    <submittedName>
        <fullName evidence="2">Uncharacterized protein</fullName>
    </submittedName>
</protein>
<evidence type="ECO:0000313" key="3">
    <source>
        <dbReference type="Proteomes" id="UP001500282"/>
    </source>
</evidence>
<organism evidence="2 3">
    <name type="scientific">Streptomyces javensis</name>
    <dbReference type="NCBI Taxonomy" id="114698"/>
    <lineage>
        <taxon>Bacteria</taxon>
        <taxon>Bacillati</taxon>
        <taxon>Actinomycetota</taxon>
        <taxon>Actinomycetes</taxon>
        <taxon>Kitasatosporales</taxon>
        <taxon>Streptomycetaceae</taxon>
        <taxon>Streptomyces</taxon>
        <taxon>Streptomyces violaceusniger group</taxon>
    </lineage>
</organism>
<accession>A0ABN1XEH5</accession>
<name>A0ABN1XEH5_9ACTN</name>
<feature type="region of interest" description="Disordered" evidence="1">
    <location>
        <begin position="1"/>
        <end position="32"/>
    </location>
</feature>
<dbReference type="EMBL" id="BAAAIH010000122">
    <property type="protein sequence ID" value="GAA1305457.1"/>
    <property type="molecule type" value="Genomic_DNA"/>
</dbReference>
<comment type="caution">
    <text evidence="2">The sequence shown here is derived from an EMBL/GenBank/DDBJ whole genome shotgun (WGS) entry which is preliminary data.</text>
</comment>
<feature type="compositionally biased region" description="Low complexity" evidence="1">
    <location>
        <begin position="83"/>
        <end position="97"/>
    </location>
</feature>
<gene>
    <name evidence="2" type="ORF">GCM10009579_89040</name>
</gene>
<proteinExistence type="predicted"/>
<keyword evidence="3" id="KW-1185">Reference proteome</keyword>
<evidence type="ECO:0000256" key="1">
    <source>
        <dbReference type="SAM" id="MobiDB-lite"/>
    </source>
</evidence>
<reference evidence="2 3" key="1">
    <citation type="journal article" date="2019" name="Int. J. Syst. Evol. Microbiol.">
        <title>The Global Catalogue of Microorganisms (GCM) 10K type strain sequencing project: providing services to taxonomists for standard genome sequencing and annotation.</title>
        <authorList>
            <consortium name="The Broad Institute Genomics Platform"/>
            <consortium name="The Broad Institute Genome Sequencing Center for Infectious Disease"/>
            <person name="Wu L."/>
            <person name="Ma J."/>
        </authorList>
    </citation>
    <scope>NUCLEOTIDE SEQUENCE [LARGE SCALE GENOMIC DNA]</scope>
    <source>
        <strain evidence="2 3">JCM 11448</strain>
    </source>
</reference>
<feature type="region of interest" description="Disordered" evidence="1">
    <location>
        <begin position="60"/>
        <end position="122"/>
    </location>
</feature>
<dbReference type="Proteomes" id="UP001500282">
    <property type="component" value="Unassembled WGS sequence"/>
</dbReference>
<evidence type="ECO:0000313" key="2">
    <source>
        <dbReference type="EMBL" id="GAA1305457.1"/>
    </source>
</evidence>